<accession>A0AAE1A3V5</accession>
<gene>
    <name evidence="2" type="ORF">RRG08_001860</name>
</gene>
<dbReference type="GO" id="GO:0051016">
    <property type="term" value="P:barbed-end actin filament capping"/>
    <property type="evidence" value="ECO:0007669"/>
    <property type="project" value="TreeGrafter"/>
</dbReference>
<dbReference type="GO" id="GO:0010591">
    <property type="term" value="P:regulation of lamellipodium assembly"/>
    <property type="evidence" value="ECO:0007669"/>
    <property type="project" value="TreeGrafter"/>
</dbReference>
<name>A0AAE1A3V5_9GAST</name>
<dbReference type="InterPro" id="IPR028458">
    <property type="entry name" value="Twinfilin"/>
</dbReference>
<dbReference type="PANTHER" id="PTHR13759">
    <property type="entry name" value="TWINFILIN"/>
    <property type="match status" value="1"/>
</dbReference>
<dbReference type="AlphaFoldDB" id="A0AAE1A3V5"/>
<evidence type="ECO:0000313" key="2">
    <source>
        <dbReference type="EMBL" id="KAK3780754.1"/>
    </source>
</evidence>
<dbReference type="InterPro" id="IPR029006">
    <property type="entry name" value="ADF-H/Gelsolin-like_dom_sf"/>
</dbReference>
<dbReference type="EMBL" id="JAWDGP010002685">
    <property type="protein sequence ID" value="KAK3780754.1"/>
    <property type="molecule type" value="Genomic_DNA"/>
</dbReference>
<dbReference type="GO" id="GO:0030042">
    <property type="term" value="P:actin filament depolymerization"/>
    <property type="evidence" value="ECO:0007669"/>
    <property type="project" value="TreeGrafter"/>
</dbReference>
<comment type="caution">
    <text evidence="2">The sequence shown here is derived from an EMBL/GenBank/DDBJ whole genome shotgun (WGS) entry which is preliminary data.</text>
</comment>
<dbReference type="Gene3D" id="3.40.20.10">
    <property type="entry name" value="Severin"/>
    <property type="match status" value="1"/>
</dbReference>
<dbReference type="PANTHER" id="PTHR13759:SF1">
    <property type="entry name" value="TWINFILIN"/>
    <property type="match status" value="1"/>
</dbReference>
<reference evidence="2" key="1">
    <citation type="journal article" date="2023" name="G3 (Bethesda)">
        <title>A reference genome for the long-term kleptoplast-retaining sea slug Elysia crispata morphotype clarki.</title>
        <authorList>
            <person name="Eastman K.E."/>
            <person name="Pendleton A.L."/>
            <person name="Shaikh M.A."/>
            <person name="Suttiyut T."/>
            <person name="Ogas R."/>
            <person name="Tomko P."/>
            <person name="Gavelis G."/>
            <person name="Widhalm J.R."/>
            <person name="Wisecaver J.H."/>
        </authorList>
    </citation>
    <scope>NUCLEOTIDE SEQUENCE</scope>
    <source>
        <strain evidence="2">ECLA1</strain>
    </source>
</reference>
<dbReference type="GO" id="GO:0051015">
    <property type="term" value="F:actin filament binding"/>
    <property type="evidence" value="ECO:0007669"/>
    <property type="project" value="TreeGrafter"/>
</dbReference>
<evidence type="ECO:0000256" key="1">
    <source>
        <dbReference type="ARBA" id="ARBA00023203"/>
    </source>
</evidence>
<evidence type="ECO:0000313" key="3">
    <source>
        <dbReference type="Proteomes" id="UP001283361"/>
    </source>
</evidence>
<protein>
    <recommendedName>
        <fullName evidence="4">ADF-H domain-containing protein</fullName>
    </recommendedName>
</protein>
<keyword evidence="1" id="KW-0009">Actin-binding</keyword>
<organism evidence="2 3">
    <name type="scientific">Elysia crispata</name>
    <name type="common">lettuce slug</name>
    <dbReference type="NCBI Taxonomy" id="231223"/>
    <lineage>
        <taxon>Eukaryota</taxon>
        <taxon>Metazoa</taxon>
        <taxon>Spiralia</taxon>
        <taxon>Lophotrochozoa</taxon>
        <taxon>Mollusca</taxon>
        <taxon>Gastropoda</taxon>
        <taxon>Heterobranchia</taxon>
        <taxon>Euthyneura</taxon>
        <taxon>Panpulmonata</taxon>
        <taxon>Sacoglossa</taxon>
        <taxon>Placobranchoidea</taxon>
        <taxon>Plakobranchidae</taxon>
        <taxon>Elysia</taxon>
    </lineage>
</organism>
<dbReference type="GO" id="GO:0010976">
    <property type="term" value="P:positive regulation of neuron projection development"/>
    <property type="evidence" value="ECO:0007669"/>
    <property type="project" value="TreeGrafter"/>
</dbReference>
<dbReference type="Proteomes" id="UP001283361">
    <property type="component" value="Unassembled WGS sequence"/>
</dbReference>
<proteinExistence type="predicted"/>
<keyword evidence="3" id="KW-1185">Reference proteome</keyword>
<evidence type="ECO:0008006" key="4">
    <source>
        <dbReference type="Google" id="ProtNLM"/>
    </source>
</evidence>
<dbReference type="SUPFAM" id="SSF55753">
    <property type="entry name" value="Actin depolymerizing proteins"/>
    <property type="match status" value="1"/>
</dbReference>
<dbReference type="GO" id="GO:0005884">
    <property type="term" value="C:actin filament"/>
    <property type="evidence" value="ECO:0007669"/>
    <property type="project" value="TreeGrafter"/>
</dbReference>
<dbReference type="GO" id="GO:0003785">
    <property type="term" value="F:actin monomer binding"/>
    <property type="evidence" value="ECO:0007669"/>
    <property type="project" value="TreeGrafter"/>
</dbReference>
<dbReference type="GO" id="GO:0030016">
    <property type="term" value="C:myofibril"/>
    <property type="evidence" value="ECO:0007669"/>
    <property type="project" value="TreeGrafter"/>
</dbReference>
<sequence>MSHQTGITANEELKKFLAKAKNGSVRVLKVSIQDEQLTKDDFREARGSWEDDILLRNNTYLNEIYLIFV</sequence>